<feature type="compositionally biased region" description="Polar residues" evidence="1">
    <location>
        <begin position="524"/>
        <end position="540"/>
    </location>
</feature>
<dbReference type="PROSITE" id="PS50086">
    <property type="entry name" value="TBC_RABGAP"/>
    <property type="match status" value="1"/>
</dbReference>
<dbReference type="OrthoDB" id="294251at2759"/>
<feature type="region of interest" description="Disordered" evidence="1">
    <location>
        <begin position="1"/>
        <end position="189"/>
    </location>
</feature>
<dbReference type="InterPro" id="IPR035969">
    <property type="entry name" value="Rab-GAP_TBC_sf"/>
</dbReference>
<feature type="region of interest" description="Disordered" evidence="1">
    <location>
        <begin position="360"/>
        <end position="430"/>
    </location>
</feature>
<evidence type="ECO:0000256" key="1">
    <source>
        <dbReference type="SAM" id="MobiDB-lite"/>
    </source>
</evidence>
<evidence type="ECO:0000313" key="4">
    <source>
        <dbReference type="Proteomes" id="UP000799757"/>
    </source>
</evidence>
<feature type="compositionally biased region" description="Polar residues" evidence="1">
    <location>
        <begin position="395"/>
        <end position="422"/>
    </location>
</feature>
<dbReference type="InterPro" id="IPR000195">
    <property type="entry name" value="Rab-GAP-TBC_dom"/>
</dbReference>
<proteinExistence type="predicted"/>
<feature type="compositionally biased region" description="Polar residues" evidence="1">
    <location>
        <begin position="477"/>
        <end position="499"/>
    </location>
</feature>
<feature type="region of interest" description="Disordered" evidence="1">
    <location>
        <begin position="201"/>
        <end position="248"/>
    </location>
</feature>
<feature type="compositionally biased region" description="Pro residues" evidence="1">
    <location>
        <begin position="90"/>
        <end position="115"/>
    </location>
</feature>
<dbReference type="Proteomes" id="UP000799757">
    <property type="component" value="Unassembled WGS sequence"/>
</dbReference>
<reference evidence="3" key="1">
    <citation type="journal article" date="2020" name="Stud. Mycol.">
        <title>101 Dothideomycetes genomes: a test case for predicting lifestyles and emergence of pathogens.</title>
        <authorList>
            <person name="Haridas S."/>
            <person name="Albert R."/>
            <person name="Binder M."/>
            <person name="Bloem J."/>
            <person name="Labutti K."/>
            <person name="Salamov A."/>
            <person name="Andreopoulos B."/>
            <person name="Baker S."/>
            <person name="Barry K."/>
            <person name="Bills G."/>
            <person name="Bluhm B."/>
            <person name="Cannon C."/>
            <person name="Castanera R."/>
            <person name="Culley D."/>
            <person name="Daum C."/>
            <person name="Ezra D."/>
            <person name="Gonzalez J."/>
            <person name="Henrissat B."/>
            <person name="Kuo A."/>
            <person name="Liang C."/>
            <person name="Lipzen A."/>
            <person name="Lutzoni F."/>
            <person name="Magnuson J."/>
            <person name="Mondo S."/>
            <person name="Nolan M."/>
            <person name="Ohm R."/>
            <person name="Pangilinan J."/>
            <person name="Park H.-J."/>
            <person name="Ramirez L."/>
            <person name="Alfaro M."/>
            <person name="Sun H."/>
            <person name="Tritt A."/>
            <person name="Yoshinaga Y."/>
            <person name="Zwiers L.-H."/>
            <person name="Turgeon B."/>
            <person name="Goodwin S."/>
            <person name="Spatafora J."/>
            <person name="Crous P."/>
            <person name="Grigoriev I."/>
        </authorList>
    </citation>
    <scope>NUCLEOTIDE SEQUENCE</scope>
    <source>
        <strain evidence="3">CBS 109.77</strain>
    </source>
</reference>
<dbReference type="SUPFAM" id="SSF47923">
    <property type="entry name" value="Ypt/Rab-GAP domain of gyp1p"/>
    <property type="match status" value="2"/>
</dbReference>
<feature type="region of interest" description="Disordered" evidence="1">
    <location>
        <begin position="281"/>
        <end position="337"/>
    </location>
</feature>
<evidence type="ECO:0000313" key="3">
    <source>
        <dbReference type="EMBL" id="KAF2786103.1"/>
    </source>
</evidence>
<dbReference type="SMART" id="SM00164">
    <property type="entry name" value="TBC"/>
    <property type="match status" value="1"/>
</dbReference>
<sequence>MGEPFVHAGTPAAAVDDGESTTTTTTIHEPSPRSRPQYLPYRSPHAEFTPPASPQPMNPYALPAAKKSFGSMRSKHPGDLQMDPSAAPAYPRPTYSPSPSSSPPLPPALPSPKFPPRQRAPSLLRHAAASSPLGQGYPRAEQPTASPAYPVATGMLRQGSGQGPTSDPRVIFNPLASNPVHPNSPSWDYSREDLLYNVQSRARGLTSSSQSPFHPHPPLRATTSIPDYGHLRGVERPNPSGAYRPDRGGANWSHNDLPPLRQFHPDEARASFRSGWTNNSSFIDVSGTERSSMATGRSSISDNRASTYSAERSDERDTGSDTTLPTEAVDDEDDVRSAVDDVIDAYCYDDDIYGQDQASYEVSQQEPLSSSPIDLDEGDSTLPQPQGHSQSQHQFSNSFTTEQQRNQLSPHSNDNEVTSSTDPAPLHFSAESNNFYKAEGHYDAQYPQAPFERLAVQNGYLPPLDQLSPLQLQYSPTAMQSPQQSHPDSMETRNNTWQRSSEEIPRHGQARTPHSPYGYPDATNRVQSPTEPKQGPTSVDRQLTYEIHQELKHLPQLPPKKSRLSHQDWASIQAYSKKNIRDVGDSGGEPSGDVALKRPVLAVQQKPQKKSDPLPEVDEDEAYPRRASTSVFDRRSTFLDLGNMRPPPPAKSKTTDFGNAQATEKQRLAQTLKVSISAVQRDRYGFKKATDKVTVQEYDAWFIKYDEYVNRRRNKWVTLLEKNGLPTVDPTQFPERGEKVRRYTRKGYPPEWRGAMWWFYSGGQFKMGEADMAGLYPELLERVKNGELNKDDREAIERDLDRTFPDNIHFRPDPTSEHPDSDEEPALIQHLREVLSCFALNNPSIGYCQSLNFIAGLLLLFLKNDTERAFIMLTIITEYHLPGAHARSLANTEVNVLMMLIKDYLPKVWNSINDTDLVNNGPGSHAHPDSKFQRQPTVALSCTSWFMSLFVGVLPIETVLRVWDAFLYEGPRALFRYALAIFKLGEGEIRKFRPGDGEVFMAVQNLPRRCIDPNILHDIAYVKKGFGSLSQNVIDQKRQFWKEQNERAKKIKELASSEKEELVQATETEKDGKVLGGLRRKASRRFLRRRD</sequence>
<dbReference type="Gene3D" id="1.10.8.270">
    <property type="entry name" value="putative rabgap domain of human tbc1 domain family member 14 like domains"/>
    <property type="match status" value="1"/>
</dbReference>
<dbReference type="AlphaFoldDB" id="A0A6A6WQ77"/>
<dbReference type="Gene3D" id="1.10.472.80">
    <property type="entry name" value="Ypt/Rab-GAP domain of gyp1p, domain 3"/>
    <property type="match status" value="1"/>
</dbReference>
<keyword evidence="4" id="KW-1185">Reference proteome</keyword>
<feature type="compositionally biased region" description="Polar residues" evidence="1">
    <location>
        <begin position="281"/>
        <end position="310"/>
    </location>
</feature>
<dbReference type="PANTHER" id="PTHR47219:SF9">
    <property type="entry name" value="GTPASE ACTIVATING PROTEIN AND CENTROSOME-ASSOCIATED, ISOFORM B"/>
    <property type="match status" value="1"/>
</dbReference>
<dbReference type="InterPro" id="IPR050302">
    <property type="entry name" value="Rab_GAP_TBC_domain"/>
</dbReference>
<feature type="compositionally biased region" description="Polar residues" evidence="1">
    <location>
        <begin position="360"/>
        <end position="372"/>
    </location>
</feature>
<dbReference type="PANTHER" id="PTHR47219">
    <property type="entry name" value="RAB GTPASE-ACTIVATING PROTEIN 1-LIKE"/>
    <property type="match status" value="1"/>
</dbReference>
<feature type="compositionally biased region" description="Low complexity" evidence="1">
    <location>
        <begin position="383"/>
        <end position="394"/>
    </location>
</feature>
<evidence type="ECO:0000259" key="2">
    <source>
        <dbReference type="PROSITE" id="PS50086"/>
    </source>
</evidence>
<feature type="domain" description="Rab-GAP TBC" evidence="2">
    <location>
        <begin position="747"/>
        <end position="970"/>
    </location>
</feature>
<dbReference type="GO" id="GO:0031267">
    <property type="term" value="F:small GTPase binding"/>
    <property type="evidence" value="ECO:0007669"/>
    <property type="project" value="TreeGrafter"/>
</dbReference>
<gene>
    <name evidence="3" type="ORF">K505DRAFT_260629</name>
</gene>
<feature type="region of interest" description="Disordered" evidence="1">
    <location>
        <begin position="476"/>
        <end position="540"/>
    </location>
</feature>
<dbReference type="Pfam" id="PF00566">
    <property type="entry name" value="RabGAP-TBC"/>
    <property type="match status" value="1"/>
</dbReference>
<accession>A0A6A6WQ77</accession>
<dbReference type="GO" id="GO:0005096">
    <property type="term" value="F:GTPase activator activity"/>
    <property type="evidence" value="ECO:0007669"/>
    <property type="project" value="TreeGrafter"/>
</dbReference>
<feature type="region of interest" description="Disordered" evidence="1">
    <location>
        <begin position="580"/>
        <end position="629"/>
    </location>
</feature>
<dbReference type="EMBL" id="MU002549">
    <property type="protein sequence ID" value="KAF2786103.1"/>
    <property type="molecule type" value="Genomic_DNA"/>
</dbReference>
<protein>
    <recommendedName>
        <fullName evidence="2">Rab-GAP TBC domain-containing protein</fullName>
    </recommendedName>
</protein>
<organism evidence="3 4">
    <name type="scientific">Melanomma pulvis-pyrius CBS 109.77</name>
    <dbReference type="NCBI Taxonomy" id="1314802"/>
    <lineage>
        <taxon>Eukaryota</taxon>
        <taxon>Fungi</taxon>
        <taxon>Dikarya</taxon>
        <taxon>Ascomycota</taxon>
        <taxon>Pezizomycotina</taxon>
        <taxon>Dothideomycetes</taxon>
        <taxon>Pleosporomycetidae</taxon>
        <taxon>Pleosporales</taxon>
        <taxon>Melanommataceae</taxon>
        <taxon>Melanomma</taxon>
    </lineage>
</organism>
<name>A0A6A6WQ77_9PLEO</name>